<accession>A0A2L0EVD1</accession>
<dbReference type="PANTHER" id="PTHR35812">
    <property type="entry name" value="LIPOPROTEIN"/>
    <property type="match status" value="1"/>
</dbReference>
<sequence length="381" mass="39511">MPNETPYALPITAFLMAVLFVESAALGGCVGDPFQIGGGAGGGTGGSGSGSSSGTGGGGASGAGGAGGDGGGGGEGGSLPPVPVTWPDSMTRRCSNGTIVVTECPDPEEPFFGQDGNYQILVPSYEERDGDVVADSVTGLVWEQATENVSYDLEGADVHCKALATNARGGRTDWRLPTRRELVSILDFGHSAAFPDLFTSMFSGGFYWSASDVADDEDRAWGVRASDGTVQYRGKTEVDMSRALCVAGEVMAPPELSAADGDARVLDTTTGFVWQRNITGIGYAWREALAHCEGLELAGHDDWRLPSAKELLSLIDDRRSGPALDDDIFTGASAGVFWSSTPALGSADTAFTVNFSNGASLSGSVRDPRLVRCVRSDDPAR</sequence>
<evidence type="ECO:0000256" key="1">
    <source>
        <dbReference type="SAM" id="MobiDB-lite"/>
    </source>
</evidence>
<organism evidence="3 4">
    <name type="scientific">Sorangium cellulosum</name>
    <name type="common">Polyangium cellulosum</name>
    <dbReference type="NCBI Taxonomy" id="56"/>
    <lineage>
        <taxon>Bacteria</taxon>
        <taxon>Pseudomonadati</taxon>
        <taxon>Myxococcota</taxon>
        <taxon>Polyangia</taxon>
        <taxon>Polyangiales</taxon>
        <taxon>Polyangiaceae</taxon>
        <taxon>Sorangium</taxon>
    </lineage>
</organism>
<evidence type="ECO:0000313" key="3">
    <source>
        <dbReference type="EMBL" id="AUX43253.1"/>
    </source>
</evidence>
<proteinExistence type="predicted"/>
<dbReference type="OrthoDB" id="9793251at2"/>
<reference evidence="3 4" key="1">
    <citation type="submission" date="2015-09" db="EMBL/GenBank/DDBJ databases">
        <title>Sorangium comparison.</title>
        <authorList>
            <person name="Zaburannyi N."/>
            <person name="Bunk B."/>
            <person name="Overmann J."/>
            <person name="Mueller R."/>
        </authorList>
    </citation>
    <scope>NUCLEOTIDE SEQUENCE [LARGE SCALE GENOMIC DNA]</scope>
    <source>
        <strain evidence="3 4">So ce26</strain>
    </source>
</reference>
<dbReference type="InterPro" id="IPR011460">
    <property type="entry name" value="Lcl_C"/>
</dbReference>
<dbReference type="RefSeq" id="WP_104981952.1">
    <property type="nucleotide sequence ID" value="NZ_CP012673.1"/>
</dbReference>
<feature type="region of interest" description="Disordered" evidence="1">
    <location>
        <begin position="42"/>
        <end position="89"/>
    </location>
</feature>
<feature type="compositionally biased region" description="Gly residues" evidence="1">
    <location>
        <begin position="42"/>
        <end position="77"/>
    </location>
</feature>
<dbReference type="PANTHER" id="PTHR35812:SF1">
    <property type="entry name" value="LIPOPROTEIN"/>
    <property type="match status" value="1"/>
</dbReference>
<name>A0A2L0EVD1_SORCE</name>
<gene>
    <name evidence="3" type="ORF">SOCE26_046970</name>
</gene>
<protein>
    <recommendedName>
        <fullName evidence="2">Lcl C-terminal domain-containing protein</fullName>
    </recommendedName>
</protein>
<feature type="domain" description="Lcl C-terminal" evidence="2">
    <location>
        <begin position="265"/>
        <end position="375"/>
    </location>
</feature>
<dbReference type="AlphaFoldDB" id="A0A2L0EVD1"/>
<feature type="domain" description="Lcl C-terminal" evidence="2">
    <location>
        <begin position="132"/>
        <end position="240"/>
    </location>
</feature>
<dbReference type="Pfam" id="PF07603">
    <property type="entry name" value="Lcl_C"/>
    <property type="match status" value="2"/>
</dbReference>
<evidence type="ECO:0000313" key="4">
    <source>
        <dbReference type="Proteomes" id="UP000238348"/>
    </source>
</evidence>
<dbReference type="Proteomes" id="UP000238348">
    <property type="component" value="Chromosome"/>
</dbReference>
<dbReference type="EMBL" id="CP012673">
    <property type="protein sequence ID" value="AUX43253.1"/>
    <property type="molecule type" value="Genomic_DNA"/>
</dbReference>
<evidence type="ECO:0000259" key="2">
    <source>
        <dbReference type="Pfam" id="PF07603"/>
    </source>
</evidence>